<dbReference type="SUPFAM" id="SSF64182">
    <property type="entry name" value="DHH phosphoesterases"/>
    <property type="match status" value="1"/>
</dbReference>
<dbReference type="InterPro" id="IPR038763">
    <property type="entry name" value="DHH_sf"/>
</dbReference>
<organism evidence="1 2">
    <name type="scientific">Marisediminitalea aggregata</name>
    <dbReference type="NCBI Taxonomy" id="634436"/>
    <lineage>
        <taxon>Bacteria</taxon>
        <taxon>Pseudomonadati</taxon>
        <taxon>Pseudomonadota</taxon>
        <taxon>Gammaproteobacteria</taxon>
        <taxon>Alteromonadales</taxon>
        <taxon>Alteromonadaceae</taxon>
        <taxon>Marisediminitalea</taxon>
    </lineage>
</organism>
<reference evidence="2" key="1">
    <citation type="submission" date="2016-11" db="EMBL/GenBank/DDBJ databases">
        <authorList>
            <person name="Varghese N."/>
            <person name="Submissions S."/>
        </authorList>
    </citation>
    <scope>NUCLEOTIDE SEQUENCE [LARGE SCALE GENOMIC DNA]</scope>
    <source>
        <strain evidence="2">CGMCC 1.8995</strain>
    </source>
</reference>
<dbReference type="STRING" id="634436.SAMN05216361_0002"/>
<keyword evidence="2" id="KW-1185">Reference proteome</keyword>
<evidence type="ECO:0000313" key="1">
    <source>
        <dbReference type="EMBL" id="SHH38759.1"/>
    </source>
</evidence>
<proteinExistence type="predicted"/>
<dbReference type="PANTHER" id="PTHR46922">
    <property type="entry name" value="DHHA1 DOMAIN PROTEIN"/>
    <property type="match status" value="1"/>
</dbReference>
<gene>
    <name evidence="1" type="ORF">SAMN05216361_0002</name>
</gene>
<dbReference type="Gene3D" id="3.10.310.30">
    <property type="match status" value="1"/>
</dbReference>
<sequence length="300" mass="33506">MKKLCIYHGNCADGFGAAWAVRHALGDDVEFYAGHYGHEAPDVTGRDVIIVDFSYALDVLYELSFKANSIIILDHHKSAQQDLIGLEVVKEKLGYDGFFNELGPFCVSQNKPLVGALFDMERSGAMLAWDFFHDEPAPALIKHIQDRDLWRFELPGTKEIQAAVFSYPYEFAIWDELILERSTDSLYEEGVALMRKHMKDVNELIRSAAHRTVIAGYDVPVLNAPYFFSSEAGNIMSKDEPFAACYYETSKGRTYSLRSQVSGVDVSVIAGLFGGGGHKNAAGFRIAFDDLNKLPLKQQN</sequence>
<dbReference type="RefSeq" id="WP_073325352.1">
    <property type="nucleotide sequence ID" value="NZ_FQWD01000010.1"/>
</dbReference>
<dbReference type="PANTHER" id="PTHR46922:SF4">
    <property type="entry name" value="DHHA1 DOMAIN PROTEIN"/>
    <property type="match status" value="1"/>
</dbReference>
<dbReference type="OrthoDB" id="10630at2"/>
<dbReference type="EMBL" id="FQWD01000010">
    <property type="protein sequence ID" value="SHH38759.1"/>
    <property type="molecule type" value="Genomic_DNA"/>
</dbReference>
<name>A0A1M5SJT8_9ALTE</name>
<accession>A0A1M5SJT8</accession>
<evidence type="ECO:0000313" key="2">
    <source>
        <dbReference type="Proteomes" id="UP000184520"/>
    </source>
</evidence>
<dbReference type="Proteomes" id="UP000184520">
    <property type="component" value="Unassembled WGS sequence"/>
</dbReference>
<protein>
    <submittedName>
        <fullName evidence="1">Oligoribonuclease NrnB or cAMP/cGMP phosphodiesterase, DHH superfamily</fullName>
    </submittedName>
</protein>
<dbReference type="AlphaFoldDB" id="A0A1M5SJT8"/>